<name>A0ABP4IUY0_9PSEU</name>
<dbReference type="InterPro" id="IPR011051">
    <property type="entry name" value="RmlC_Cupin_sf"/>
</dbReference>
<dbReference type="Gene3D" id="2.60.120.10">
    <property type="entry name" value="Jelly Rolls"/>
    <property type="match status" value="1"/>
</dbReference>
<proteinExistence type="predicted"/>
<evidence type="ECO:0000256" key="1">
    <source>
        <dbReference type="ARBA" id="ARBA00023015"/>
    </source>
</evidence>
<gene>
    <name evidence="4" type="ORF">GCM10009613_46720</name>
</gene>
<dbReference type="InterPro" id="IPR018060">
    <property type="entry name" value="HTH_AraC"/>
</dbReference>
<dbReference type="InterPro" id="IPR009057">
    <property type="entry name" value="Homeodomain-like_sf"/>
</dbReference>
<sequence length="247" mass="26410">MDGPRPGVVAVLRQEIGPGTTVELHRHDDRHLVFWSATATATVRTDDRDWLVPPTHALWMPAGVWHGVATVRPGHGYGVALDATAGGWARVTPLLVTPLVRELIVHLAGEGDVPGPVRGHAEALLTGLLEPVPTTTFAVPVPADPRARAVAEALLADPSDQRDLPAWASRVNSSVRTLSRLFAEQTGSTFARWRTAVRVRAALDLLARGTPVAVTARAVGYRRPAAFAGAFRRVTGRRPADYLPAPG</sequence>
<dbReference type="Pfam" id="PF12833">
    <property type="entry name" value="HTH_18"/>
    <property type="match status" value="1"/>
</dbReference>
<dbReference type="Gene3D" id="1.10.10.60">
    <property type="entry name" value="Homeodomain-like"/>
    <property type="match status" value="1"/>
</dbReference>
<dbReference type="SUPFAM" id="SSF51182">
    <property type="entry name" value="RmlC-like cupins"/>
    <property type="match status" value="1"/>
</dbReference>
<dbReference type="InterPro" id="IPR014710">
    <property type="entry name" value="RmlC-like_jellyroll"/>
</dbReference>
<keyword evidence="2" id="KW-0804">Transcription</keyword>
<dbReference type="PANTHER" id="PTHR11019:SF199">
    <property type="entry name" value="HTH-TYPE TRANSCRIPTIONAL REGULATOR NIMR"/>
    <property type="match status" value="1"/>
</dbReference>
<keyword evidence="5" id="KW-1185">Reference proteome</keyword>
<dbReference type="PROSITE" id="PS01124">
    <property type="entry name" value="HTH_ARAC_FAMILY_2"/>
    <property type="match status" value="1"/>
</dbReference>
<dbReference type="RefSeq" id="WP_344026065.1">
    <property type="nucleotide sequence ID" value="NZ_BAAAJK010000033.1"/>
</dbReference>
<keyword evidence="1" id="KW-0805">Transcription regulation</keyword>
<evidence type="ECO:0000256" key="2">
    <source>
        <dbReference type="ARBA" id="ARBA00023163"/>
    </source>
</evidence>
<accession>A0ABP4IUY0</accession>
<dbReference type="PANTHER" id="PTHR11019">
    <property type="entry name" value="HTH-TYPE TRANSCRIPTIONAL REGULATOR NIMR"/>
    <property type="match status" value="1"/>
</dbReference>
<dbReference type="SMART" id="SM00342">
    <property type="entry name" value="HTH_ARAC"/>
    <property type="match status" value="1"/>
</dbReference>
<dbReference type="Proteomes" id="UP001501414">
    <property type="component" value="Unassembled WGS sequence"/>
</dbReference>
<evidence type="ECO:0000313" key="5">
    <source>
        <dbReference type="Proteomes" id="UP001501414"/>
    </source>
</evidence>
<feature type="domain" description="HTH araC/xylS-type" evidence="3">
    <location>
        <begin position="148"/>
        <end position="245"/>
    </location>
</feature>
<reference evidence="5" key="1">
    <citation type="journal article" date="2019" name="Int. J. Syst. Evol. Microbiol.">
        <title>The Global Catalogue of Microorganisms (GCM) 10K type strain sequencing project: providing services to taxonomists for standard genome sequencing and annotation.</title>
        <authorList>
            <consortium name="The Broad Institute Genomics Platform"/>
            <consortium name="The Broad Institute Genome Sequencing Center for Infectious Disease"/>
            <person name="Wu L."/>
            <person name="Ma J."/>
        </authorList>
    </citation>
    <scope>NUCLEOTIDE SEQUENCE [LARGE SCALE GENOMIC DNA]</scope>
    <source>
        <strain evidence="5">JCM 11896</strain>
    </source>
</reference>
<protein>
    <submittedName>
        <fullName evidence="4">Helix-turn-helix transcriptional regulator</fullName>
    </submittedName>
</protein>
<dbReference type="SUPFAM" id="SSF46689">
    <property type="entry name" value="Homeodomain-like"/>
    <property type="match status" value="1"/>
</dbReference>
<dbReference type="CDD" id="cd06124">
    <property type="entry name" value="cupin_NimR-like_N"/>
    <property type="match status" value="1"/>
</dbReference>
<organism evidence="4 5">
    <name type="scientific">Pseudonocardia kongjuensis</name>
    <dbReference type="NCBI Taxonomy" id="102227"/>
    <lineage>
        <taxon>Bacteria</taxon>
        <taxon>Bacillati</taxon>
        <taxon>Actinomycetota</taxon>
        <taxon>Actinomycetes</taxon>
        <taxon>Pseudonocardiales</taxon>
        <taxon>Pseudonocardiaceae</taxon>
        <taxon>Pseudonocardia</taxon>
    </lineage>
</organism>
<evidence type="ECO:0000259" key="3">
    <source>
        <dbReference type="PROSITE" id="PS01124"/>
    </source>
</evidence>
<evidence type="ECO:0000313" key="4">
    <source>
        <dbReference type="EMBL" id="GAA1396081.1"/>
    </source>
</evidence>
<dbReference type="EMBL" id="BAAAJK010000033">
    <property type="protein sequence ID" value="GAA1396081.1"/>
    <property type="molecule type" value="Genomic_DNA"/>
</dbReference>
<comment type="caution">
    <text evidence="4">The sequence shown here is derived from an EMBL/GenBank/DDBJ whole genome shotgun (WGS) entry which is preliminary data.</text>
</comment>